<comment type="caution">
    <text evidence="1">The sequence shown here is derived from an EMBL/GenBank/DDBJ whole genome shotgun (WGS) entry which is preliminary data.</text>
</comment>
<evidence type="ECO:0000313" key="2">
    <source>
        <dbReference type="Proteomes" id="UP000283003"/>
    </source>
</evidence>
<dbReference type="Proteomes" id="UP000283003">
    <property type="component" value="Unassembled WGS sequence"/>
</dbReference>
<reference evidence="1 2" key="1">
    <citation type="submission" date="2018-12" db="EMBL/GenBank/DDBJ databases">
        <title>Croceicoccus ponticola sp. nov., a lipolytic bacterium isolated from seawater.</title>
        <authorList>
            <person name="Yoon J.-H."/>
        </authorList>
    </citation>
    <scope>NUCLEOTIDE SEQUENCE [LARGE SCALE GENOMIC DNA]</scope>
    <source>
        <strain evidence="1 2">GM-16</strain>
    </source>
</reference>
<accession>A0A437GYL0</accession>
<gene>
    <name evidence="1" type="ORF">EKN06_07530</name>
</gene>
<evidence type="ECO:0000313" key="1">
    <source>
        <dbReference type="EMBL" id="RVQ67767.1"/>
    </source>
</evidence>
<dbReference type="RefSeq" id="WP_127612278.1">
    <property type="nucleotide sequence ID" value="NZ_RXOL01000002.1"/>
</dbReference>
<proteinExistence type="predicted"/>
<name>A0A437GYL0_9SPHN</name>
<keyword evidence="2" id="KW-1185">Reference proteome</keyword>
<dbReference type="AlphaFoldDB" id="A0A437GYL0"/>
<protein>
    <submittedName>
        <fullName evidence="1">Uncharacterized protein</fullName>
    </submittedName>
</protein>
<organism evidence="1 2">
    <name type="scientific">Croceicoccus ponticola</name>
    <dbReference type="NCBI Taxonomy" id="2217664"/>
    <lineage>
        <taxon>Bacteria</taxon>
        <taxon>Pseudomonadati</taxon>
        <taxon>Pseudomonadota</taxon>
        <taxon>Alphaproteobacteria</taxon>
        <taxon>Sphingomonadales</taxon>
        <taxon>Erythrobacteraceae</taxon>
        <taxon>Croceicoccus</taxon>
    </lineage>
</organism>
<dbReference type="OrthoDB" id="7658594at2"/>
<dbReference type="EMBL" id="RXOL01000002">
    <property type="protein sequence ID" value="RVQ67767.1"/>
    <property type="molecule type" value="Genomic_DNA"/>
</dbReference>
<sequence length="133" mass="14995">MRAIAKNARAMNEDELFRAAKLKLFAILPAEEQGTLAHAVWQSIHALEDALSEERGKTIRLSRTRQKIGRVGERECVADLVMGKESDGFKLLLERRMLHLSFEALALGFADQFNAEVLVHARERLAAHSYVPQ</sequence>